<protein>
    <submittedName>
        <fullName evidence="2">Acyl-CoA N-acyltransferase</fullName>
    </submittedName>
</protein>
<organism evidence="2 4">
    <name type="scientific">Thelephora terrestris</name>
    <dbReference type="NCBI Taxonomy" id="56493"/>
    <lineage>
        <taxon>Eukaryota</taxon>
        <taxon>Fungi</taxon>
        <taxon>Dikarya</taxon>
        <taxon>Basidiomycota</taxon>
        <taxon>Agaricomycotina</taxon>
        <taxon>Agaricomycetes</taxon>
        <taxon>Thelephorales</taxon>
        <taxon>Thelephoraceae</taxon>
        <taxon>Thelephora</taxon>
    </lineage>
</organism>
<name>A0A9P6L0Y8_9AGAM</name>
<dbReference type="EMBL" id="WIUZ02000004">
    <property type="protein sequence ID" value="KAF9787939.1"/>
    <property type="molecule type" value="Genomic_DNA"/>
</dbReference>
<dbReference type="PANTHER" id="PTHR43441:SF5">
    <property type="entry name" value="FAMILY ACETYLTRANSFERASE, PUTATIVE-RELATED"/>
    <property type="match status" value="1"/>
</dbReference>
<dbReference type="Gene3D" id="3.40.630.30">
    <property type="match status" value="1"/>
</dbReference>
<dbReference type="GO" id="GO:1990189">
    <property type="term" value="F:protein N-terminal-serine acetyltransferase activity"/>
    <property type="evidence" value="ECO:0007669"/>
    <property type="project" value="TreeGrafter"/>
</dbReference>
<keyword evidence="4" id="KW-1185">Reference proteome</keyword>
<dbReference type="EMBL" id="WIUZ02000057">
    <property type="protein sequence ID" value="KAF9777265.1"/>
    <property type="molecule type" value="Genomic_DNA"/>
</dbReference>
<feature type="domain" description="N-acetyltransferase" evidence="1">
    <location>
        <begin position="21"/>
        <end position="192"/>
    </location>
</feature>
<reference evidence="2" key="1">
    <citation type="journal article" date="2020" name="Nat. Commun.">
        <title>Large-scale genome sequencing of mycorrhizal fungi provides insights into the early evolution of symbiotic traits.</title>
        <authorList>
            <person name="Miyauchi S."/>
            <person name="Kiss E."/>
            <person name="Kuo A."/>
            <person name="Drula E."/>
            <person name="Kohler A."/>
            <person name="Sanchez-Garcia M."/>
            <person name="Morin E."/>
            <person name="Andreopoulos B."/>
            <person name="Barry K.W."/>
            <person name="Bonito G."/>
            <person name="Buee M."/>
            <person name="Carver A."/>
            <person name="Chen C."/>
            <person name="Cichocki N."/>
            <person name="Clum A."/>
            <person name="Culley D."/>
            <person name="Crous P.W."/>
            <person name="Fauchery L."/>
            <person name="Girlanda M."/>
            <person name="Hayes R.D."/>
            <person name="Keri Z."/>
            <person name="LaButti K."/>
            <person name="Lipzen A."/>
            <person name="Lombard V."/>
            <person name="Magnuson J."/>
            <person name="Maillard F."/>
            <person name="Murat C."/>
            <person name="Nolan M."/>
            <person name="Ohm R.A."/>
            <person name="Pangilinan J."/>
            <person name="Pereira M.F."/>
            <person name="Perotto S."/>
            <person name="Peter M."/>
            <person name="Pfister S."/>
            <person name="Riley R."/>
            <person name="Sitrit Y."/>
            <person name="Stielow J.B."/>
            <person name="Szollosi G."/>
            <person name="Zifcakova L."/>
            <person name="Stursova M."/>
            <person name="Spatafora J.W."/>
            <person name="Tedersoo L."/>
            <person name="Vaario L.M."/>
            <person name="Yamada A."/>
            <person name="Yan M."/>
            <person name="Wang P."/>
            <person name="Xu J."/>
            <person name="Bruns T."/>
            <person name="Baldrian P."/>
            <person name="Vilgalys R."/>
            <person name="Dunand C."/>
            <person name="Henrissat B."/>
            <person name="Grigoriev I.V."/>
            <person name="Hibbett D."/>
            <person name="Nagy L.G."/>
            <person name="Martin F.M."/>
        </authorList>
    </citation>
    <scope>NUCLEOTIDE SEQUENCE</scope>
    <source>
        <strain evidence="2">UH-Tt-Lm1</strain>
    </source>
</reference>
<dbReference type="AlphaFoldDB" id="A0A9P6L0Y8"/>
<dbReference type="InterPro" id="IPR016181">
    <property type="entry name" value="Acyl_CoA_acyltransferase"/>
</dbReference>
<evidence type="ECO:0000313" key="2">
    <source>
        <dbReference type="EMBL" id="KAF9777265.1"/>
    </source>
</evidence>
<evidence type="ECO:0000313" key="4">
    <source>
        <dbReference type="Proteomes" id="UP000736335"/>
    </source>
</evidence>
<dbReference type="PROSITE" id="PS51186">
    <property type="entry name" value="GNAT"/>
    <property type="match status" value="1"/>
</dbReference>
<dbReference type="PANTHER" id="PTHR43441">
    <property type="entry name" value="RIBOSOMAL-PROTEIN-SERINE ACETYLTRANSFERASE"/>
    <property type="match status" value="1"/>
</dbReference>
<dbReference type="SUPFAM" id="SSF55729">
    <property type="entry name" value="Acyl-CoA N-acyltransferases (Nat)"/>
    <property type="match status" value="1"/>
</dbReference>
<dbReference type="Proteomes" id="UP000736335">
    <property type="component" value="Unassembled WGS sequence"/>
</dbReference>
<proteinExistence type="predicted"/>
<comment type="caution">
    <text evidence="2">The sequence shown here is derived from an EMBL/GenBank/DDBJ whole genome shotgun (WGS) entry which is preliminary data.</text>
</comment>
<accession>A0A9P6L0Y8</accession>
<sequence length="234" mass="26721">MTNTFDPNFCFPVKDLENDWIKLTPFNPAIHGDWYWENTKDHPEIYKYLPFGHFESKEEVIGPIFEQRIVPDRAFVVFAAYDKVFESNPTPAGIIGLLDASPVNLSVEIGFVVAFPRYQRTHLTSNMVGLLLQYCLELPENGGLGLRRVQWLANAQNEASIKTALRMGFQHEGVKRWERIVPAAVGKPNTVEKLPREGDPRRTGLGRHTAVLGLCWDDWEDGTREKVGELMRPR</sequence>
<dbReference type="InterPro" id="IPR000182">
    <property type="entry name" value="GNAT_dom"/>
</dbReference>
<evidence type="ECO:0000259" key="1">
    <source>
        <dbReference type="PROSITE" id="PS51186"/>
    </source>
</evidence>
<reference evidence="2" key="2">
    <citation type="submission" date="2020-11" db="EMBL/GenBank/DDBJ databases">
        <authorList>
            <consortium name="DOE Joint Genome Institute"/>
            <person name="Kuo A."/>
            <person name="Miyauchi S."/>
            <person name="Kiss E."/>
            <person name="Drula E."/>
            <person name="Kohler A."/>
            <person name="Sanchez-Garcia M."/>
            <person name="Andreopoulos B."/>
            <person name="Barry K.W."/>
            <person name="Bonito G."/>
            <person name="Buee M."/>
            <person name="Carver A."/>
            <person name="Chen C."/>
            <person name="Cichocki N."/>
            <person name="Clum A."/>
            <person name="Culley D."/>
            <person name="Crous P.W."/>
            <person name="Fauchery L."/>
            <person name="Girlanda M."/>
            <person name="Hayes R."/>
            <person name="Keri Z."/>
            <person name="Labutti K."/>
            <person name="Lipzen A."/>
            <person name="Lombard V."/>
            <person name="Magnuson J."/>
            <person name="Maillard F."/>
            <person name="Morin E."/>
            <person name="Murat C."/>
            <person name="Nolan M."/>
            <person name="Ohm R."/>
            <person name="Pangilinan J."/>
            <person name="Pereira M."/>
            <person name="Perotto S."/>
            <person name="Peter M."/>
            <person name="Riley R."/>
            <person name="Sitrit Y."/>
            <person name="Stielow B."/>
            <person name="Szollosi G."/>
            <person name="Zifcakova L."/>
            <person name="Stursova M."/>
            <person name="Spatafora J.W."/>
            <person name="Tedersoo L."/>
            <person name="Vaario L.-M."/>
            <person name="Yamada A."/>
            <person name="Yan M."/>
            <person name="Wang P."/>
            <person name="Xu J."/>
            <person name="Bruns T."/>
            <person name="Baldrian P."/>
            <person name="Vilgalys R."/>
            <person name="Henrissat B."/>
            <person name="Grigoriev I.V."/>
            <person name="Hibbett D."/>
            <person name="Nagy L.G."/>
            <person name="Martin F.M."/>
        </authorList>
    </citation>
    <scope>NUCLEOTIDE SEQUENCE</scope>
    <source>
        <strain evidence="2">UH-Tt-Lm1</strain>
    </source>
</reference>
<dbReference type="Pfam" id="PF13302">
    <property type="entry name" value="Acetyltransf_3"/>
    <property type="match status" value="1"/>
</dbReference>
<dbReference type="GO" id="GO:0008999">
    <property type="term" value="F:protein-N-terminal-alanine acetyltransferase activity"/>
    <property type="evidence" value="ECO:0007669"/>
    <property type="project" value="TreeGrafter"/>
</dbReference>
<gene>
    <name evidence="2" type="ORF">BJ322DRAFT_1188121</name>
    <name evidence="3" type="ORF">BJ322DRAFT_592094</name>
</gene>
<evidence type="ECO:0000313" key="3">
    <source>
        <dbReference type="EMBL" id="KAF9787939.1"/>
    </source>
</evidence>
<dbReference type="OrthoDB" id="41238at2759"/>
<dbReference type="InterPro" id="IPR051908">
    <property type="entry name" value="Ribosomal_N-acetyltransferase"/>
</dbReference>